<dbReference type="GO" id="GO:0031593">
    <property type="term" value="F:polyubiquitin modification-dependent protein binding"/>
    <property type="evidence" value="ECO:0007669"/>
    <property type="project" value="TreeGrafter"/>
</dbReference>
<sequence length="664" mass="74514">MGEVDYQMALLLQYKLEQEHKHKENTDSDHKLALELQQQFTAEVEVERPANNLVYKAPKRADSSKCLTDPSWEIIDPTPDVHVLFEAFNQRFFWNNLNSVTVAWSKKMTTCAGICCYQGRGGMCSITLSEPLLKLRPRKDLVETLLHEMIHALLFVTNNNRDRDGHGPEFHKHMYRINKEAGTNITVYHDFHDEVKFYQQHWWRCDGPCQNRKPYFGMVRRATNRAPGAYDRWWDEHLRNCGGTFVKVKNPEATSDAEKSNKKIVKPTKPTNPKADIRSYITASSGSTNTQTKPSVSQPSKPITSTPQVNKPSTSTIKNPLPKNIQTISNNGASAPHVSNVIPSKTSNIFGFTNLSGNSSTPKRPAGGTAIKNPGSSTFVVTNKGRKTSSTETEQPSTSEIKPFSGQGKVLSSSSQDNTRDYSAVRDHWLKKFDKSNSPSNKRSSTSDYCSPPKLPRLSINNDVDKVECPVCSKKFIEGELNAHLDICLISSNSNENNSKECFVCGENISDTDYEKHVSDCAAKNFSSNFDDEEQPKNCPVCKKSLTPKEYDIHVEKCMLSMFEKFDKISDSPQSEPTTKTPCLACGKDILKTNLDAHLEECMGMSNVFDTSKVLIEEDDGENAVNRSYHCPFCLKLILEDSMQAHLDQCLKAGDLKFELSDTD</sequence>
<dbReference type="PANTHER" id="PTHR21220:SF0">
    <property type="entry name" value="DNA-DEPENDENT METALLOPROTEASE SPRTN"/>
    <property type="match status" value="1"/>
</dbReference>
<keyword evidence="7 15" id="KW-0227">DNA damage</keyword>
<keyword evidence="5" id="KW-0645">Protease</keyword>
<dbReference type="Pfam" id="PF10263">
    <property type="entry name" value="SprT-like"/>
    <property type="match status" value="1"/>
</dbReference>
<evidence type="ECO:0000256" key="16">
    <source>
        <dbReference type="SAM" id="MobiDB-lite"/>
    </source>
</evidence>
<evidence type="ECO:0000256" key="15">
    <source>
        <dbReference type="PROSITE-ProRule" id="PRU01256"/>
    </source>
</evidence>
<dbReference type="InterPro" id="IPR055220">
    <property type="entry name" value="SPRTN_ZBD"/>
</dbReference>
<evidence type="ECO:0000313" key="18">
    <source>
        <dbReference type="EMBL" id="CAH1123075.1"/>
    </source>
</evidence>
<evidence type="ECO:0000256" key="3">
    <source>
        <dbReference type="ARBA" id="ARBA00010724"/>
    </source>
</evidence>
<keyword evidence="6" id="KW-0479">Metal-binding</keyword>
<feature type="compositionally biased region" description="Polar residues" evidence="16">
    <location>
        <begin position="281"/>
        <end position="332"/>
    </location>
</feature>
<evidence type="ECO:0000256" key="13">
    <source>
        <dbReference type="ARBA" id="ARBA00023242"/>
    </source>
</evidence>
<dbReference type="Pfam" id="PF22934">
    <property type="entry name" value="SPRTN_ZBD"/>
    <property type="match status" value="1"/>
</dbReference>
<dbReference type="GO" id="GO:0006281">
    <property type="term" value="P:DNA repair"/>
    <property type="evidence" value="ECO:0007669"/>
    <property type="project" value="UniProtKB-KW"/>
</dbReference>
<evidence type="ECO:0000256" key="1">
    <source>
        <dbReference type="ARBA" id="ARBA00004123"/>
    </source>
</evidence>
<dbReference type="GO" id="GO:0006508">
    <property type="term" value="P:proteolysis"/>
    <property type="evidence" value="ECO:0007669"/>
    <property type="project" value="UniProtKB-KW"/>
</dbReference>
<dbReference type="InterPro" id="IPR044245">
    <property type="entry name" value="Spartan"/>
</dbReference>
<evidence type="ECO:0000256" key="11">
    <source>
        <dbReference type="ARBA" id="ARBA00023049"/>
    </source>
</evidence>
<dbReference type="GO" id="GO:0003697">
    <property type="term" value="F:single-stranded DNA binding"/>
    <property type="evidence" value="ECO:0007669"/>
    <property type="project" value="InterPro"/>
</dbReference>
<feature type="compositionally biased region" description="Low complexity" evidence="16">
    <location>
        <begin position="436"/>
        <end position="447"/>
    </location>
</feature>
<evidence type="ECO:0000256" key="6">
    <source>
        <dbReference type="ARBA" id="ARBA00022723"/>
    </source>
</evidence>
<keyword evidence="12 15" id="KW-0234">DNA repair</keyword>
<dbReference type="GO" id="GO:0008270">
    <property type="term" value="F:zinc ion binding"/>
    <property type="evidence" value="ECO:0007669"/>
    <property type="project" value="UniProtKB-KW"/>
</dbReference>
<dbReference type="GO" id="GO:0005694">
    <property type="term" value="C:chromosome"/>
    <property type="evidence" value="ECO:0007669"/>
    <property type="project" value="UniProtKB-SubCell"/>
</dbReference>
<dbReference type="Gene3D" id="3.30.160.60">
    <property type="entry name" value="Classic Zinc Finger"/>
    <property type="match status" value="2"/>
</dbReference>
<dbReference type="PANTHER" id="PTHR21220">
    <property type="entry name" value="DNA-DEPENDENT METALLOPROTEASE SPRTN"/>
    <property type="match status" value="1"/>
</dbReference>
<evidence type="ECO:0000256" key="7">
    <source>
        <dbReference type="ARBA" id="ARBA00022763"/>
    </source>
</evidence>
<keyword evidence="11" id="KW-0482">Metalloprotease</keyword>
<dbReference type="OrthoDB" id="5236983at2759"/>
<feature type="region of interest" description="Disordered" evidence="16">
    <location>
        <begin position="353"/>
        <end position="419"/>
    </location>
</feature>
<keyword evidence="9" id="KW-0378">Hydrolase</keyword>
<dbReference type="PROSITE" id="PS51908">
    <property type="entry name" value="ZF_UBZ4"/>
    <property type="match status" value="1"/>
</dbReference>
<keyword evidence="4" id="KW-0158">Chromosome</keyword>
<comment type="similarity">
    <text evidence="3">Belongs to the Spartan family.</text>
</comment>
<dbReference type="SMART" id="SM00734">
    <property type="entry name" value="ZnF_Rad18"/>
    <property type="match status" value="4"/>
</dbReference>
<dbReference type="EMBL" id="OU892286">
    <property type="protein sequence ID" value="CAH1123075.1"/>
    <property type="molecule type" value="Genomic_DNA"/>
</dbReference>
<keyword evidence="8 15" id="KW-0863">Zinc-finger</keyword>
<evidence type="ECO:0000256" key="10">
    <source>
        <dbReference type="ARBA" id="ARBA00022833"/>
    </source>
</evidence>
<evidence type="ECO:0000313" key="19">
    <source>
        <dbReference type="Proteomes" id="UP001152799"/>
    </source>
</evidence>
<evidence type="ECO:0000256" key="12">
    <source>
        <dbReference type="ARBA" id="ARBA00023204"/>
    </source>
</evidence>
<dbReference type="Proteomes" id="UP001152799">
    <property type="component" value="Chromosome 10"/>
</dbReference>
<evidence type="ECO:0000256" key="9">
    <source>
        <dbReference type="ARBA" id="ARBA00022801"/>
    </source>
</evidence>
<feature type="domain" description="UBZ4-type" evidence="17">
    <location>
        <begin position="466"/>
        <end position="493"/>
    </location>
</feature>
<dbReference type="InterPro" id="IPR006640">
    <property type="entry name" value="SprT-like_domain"/>
</dbReference>
<name>A0A9P0DG70_9CUCU</name>
<evidence type="ECO:0000256" key="14">
    <source>
        <dbReference type="ARBA" id="ARBA00030396"/>
    </source>
</evidence>
<protein>
    <recommendedName>
        <fullName evidence="14">Protein with SprT-like domain at the N terminus</fullName>
    </recommendedName>
</protein>
<comment type="subcellular location">
    <subcellularLocation>
        <location evidence="2">Chromosome</location>
    </subcellularLocation>
    <subcellularLocation>
        <location evidence="1">Nucleus</location>
    </subcellularLocation>
</comment>
<dbReference type="GO" id="GO:0005634">
    <property type="term" value="C:nucleus"/>
    <property type="evidence" value="ECO:0007669"/>
    <property type="project" value="UniProtKB-SubCell"/>
</dbReference>
<evidence type="ECO:0000256" key="4">
    <source>
        <dbReference type="ARBA" id="ARBA00022454"/>
    </source>
</evidence>
<evidence type="ECO:0000256" key="2">
    <source>
        <dbReference type="ARBA" id="ARBA00004286"/>
    </source>
</evidence>
<evidence type="ECO:0000259" key="17">
    <source>
        <dbReference type="PROSITE" id="PS51908"/>
    </source>
</evidence>
<dbReference type="SMART" id="SM00731">
    <property type="entry name" value="SprT"/>
    <property type="match status" value="1"/>
</dbReference>
<keyword evidence="10" id="KW-0862">Zinc</keyword>
<evidence type="ECO:0000256" key="5">
    <source>
        <dbReference type="ARBA" id="ARBA00022670"/>
    </source>
</evidence>
<evidence type="ECO:0000256" key="8">
    <source>
        <dbReference type="ARBA" id="ARBA00022771"/>
    </source>
</evidence>
<gene>
    <name evidence="18" type="ORF">CEUTPL_LOCUS2101</name>
</gene>
<keyword evidence="19" id="KW-1185">Reference proteome</keyword>
<feature type="compositionally biased region" description="Low complexity" evidence="16">
    <location>
        <begin position="388"/>
        <end position="400"/>
    </location>
</feature>
<feature type="region of interest" description="Disordered" evidence="16">
    <location>
        <begin position="433"/>
        <end position="452"/>
    </location>
</feature>
<keyword evidence="13" id="KW-0539">Nucleus</keyword>
<accession>A0A9P0DG70</accession>
<organism evidence="18 19">
    <name type="scientific">Ceutorhynchus assimilis</name>
    <name type="common">cabbage seed weevil</name>
    <dbReference type="NCBI Taxonomy" id="467358"/>
    <lineage>
        <taxon>Eukaryota</taxon>
        <taxon>Metazoa</taxon>
        <taxon>Ecdysozoa</taxon>
        <taxon>Arthropoda</taxon>
        <taxon>Hexapoda</taxon>
        <taxon>Insecta</taxon>
        <taxon>Pterygota</taxon>
        <taxon>Neoptera</taxon>
        <taxon>Endopterygota</taxon>
        <taxon>Coleoptera</taxon>
        <taxon>Polyphaga</taxon>
        <taxon>Cucujiformia</taxon>
        <taxon>Curculionidae</taxon>
        <taxon>Ceutorhynchinae</taxon>
        <taxon>Ceutorhynchus</taxon>
    </lineage>
</organism>
<proteinExistence type="inferred from homology"/>
<dbReference type="GO" id="GO:0004222">
    <property type="term" value="F:metalloendopeptidase activity"/>
    <property type="evidence" value="ECO:0007669"/>
    <property type="project" value="InterPro"/>
</dbReference>
<reference evidence="18" key="1">
    <citation type="submission" date="2022-01" db="EMBL/GenBank/DDBJ databases">
        <authorList>
            <person name="King R."/>
        </authorList>
    </citation>
    <scope>NUCLEOTIDE SEQUENCE</scope>
</reference>
<dbReference type="AlphaFoldDB" id="A0A9P0DG70"/>
<dbReference type="InterPro" id="IPR006642">
    <property type="entry name" value="Rad18_UBZ4"/>
</dbReference>
<feature type="compositionally biased region" description="Polar residues" evidence="16">
    <location>
        <begin position="353"/>
        <end position="362"/>
    </location>
</feature>
<feature type="region of interest" description="Disordered" evidence="16">
    <location>
        <begin position="252"/>
        <end position="332"/>
    </location>
</feature>